<evidence type="ECO:0000259" key="2">
    <source>
        <dbReference type="PROSITE" id="PS50943"/>
    </source>
</evidence>
<name>A0A3D8TWS0_9LIST</name>
<organism evidence="3 4">
    <name type="scientific">Listeria kieliensis</name>
    <dbReference type="NCBI Taxonomy" id="1621700"/>
    <lineage>
        <taxon>Bacteria</taxon>
        <taxon>Bacillati</taxon>
        <taxon>Bacillota</taxon>
        <taxon>Bacilli</taxon>
        <taxon>Bacillales</taxon>
        <taxon>Listeriaceae</taxon>
        <taxon>Listeria</taxon>
    </lineage>
</organism>
<proteinExistence type="predicted"/>
<dbReference type="SMART" id="SM00530">
    <property type="entry name" value="HTH_XRE"/>
    <property type="match status" value="1"/>
</dbReference>
<dbReference type="InterPro" id="IPR001387">
    <property type="entry name" value="Cro/C1-type_HTH"/>
</dbReference>
<dbReference type="Pfam" id="PF01381">
    <property type="entry name" value="HTH_3"/>
    <property type="match status" value="1"/>
</dbReference>
<dbReference type="AlphaFoldDB" id="A0A3D8TWS0"/>
<comment type="caution">
    <text evidence="3">The sequence shown here is derived from an EMBL/GenBank/DDBJ whole genome shotgun (WGS) entry which is preliminary data.</text>
</comment>
<dbReference type="InterPro" id="IPR010982">
    <property type="entry name" value="Lambda_DNA-bd_dom_sf"/>
</dbReference>
<sequence length="138" mass="15970">MVDFSQRLKLLRDKKGWSKVETARRLGLKAPSTYGNWEYGLRQPDLEMVTKIADLFSVSVDYLLGENNIPSYDLETKEKQADILYRLEKICEDIEYESDLQLGKNTLSEPAGEYILDSLTFMIKQAKKWNQIDEAPKS</sequence>
<dbReference type="GO" id="GO:0003677">
    <property type="term" value="F:DNA binding"/>
    <property type="evidence" value="ECO:0007669"/>
    <property type="project" value="UniProtKB-KW"/>
</dbReference>
<evidence type="ECO:0000256" key="1">
    <source>
        <dbReference type="ARBA" id="ARBA00023125"/>
    </source>
</evidence>
<reference evidence="4" key="1">
    <citation type="submission" date="2015-04" db="EMBL/GenBank/DDBJ databases">
        <authorList>
            <person name="Schardt J."/>
            <person name="Mueller-Herbst S."/>
            <person name="Scherer S."/>
            <person name="Huptas C."/>
        </authorList>
    </citation>
    <scope>NUCLEOTIDE SEQUENCE [LARGE SCALE GENOMIC DNA]</scope>
    <source>
        <strain evidence="4">Kiel-L1</strain>
    </source>
</reference>
<evidence type="ECO:0000313" key="3">
    <source>
        <dbReference type="EMBL" id="RDX02604.1"/>
    </source>
</evidence>
<dbReference type="RefSeq" id="WP_115752295.1">
    <property type="nucleotide sequence ID" value="NZ_LARY01000001.1"/>
</dbReference>
<dbReference type="EMBL" id="LARY01000001">
    <property type="protein sequence ID" value="RDX02604.1"/>
    <property type="molecule type" value="Genomic_DNA"/>
</dbReference>
<gene>
    <name evidence="3" type="ORF">UR08_03610</name>
</gene>
<dbReference type="CDD" id="cd00093">
    <property type="entry name" value="HTH_XRE"/>
    <property type="match status" value="1"/>
</dbReference>
<dbReference type="Proteomes" id="UP000257055">
    <property type="component" value="Unassembled WGS sequence"/>
</dbReference>
<dbReference type="PANTHER" id="PTHR46558">
    <property type="entry name" value="TRACRIPTIONAL REGULATORY PROTEIN-RELATED-RELATED"/>
    <property type="match status" value="1"/>
</dbReference>
<dbReference type="SUPFAM" id="SSF47413">
    <property type="entry name" value="lambda repressor-like DNA-binding domains"/>
    <property type="match status" value="1"/>
</dbReference>
<dbReference type="PROSITE" id="PS50943">
    <property type="entry name" value="HTH_CROC1"/>
    <property type="match status" value="1"/>
</dbReference>
<accession>A0A3D8TWS0</accession>
<keyword evidence="1" id="KW-0238">DNA-binding</keyword>
<evidence type="ECO:0000313" key="4">
    <source>
        <dbReference type="Proteomes" id="UP000257055"/>
    </source>
</evidence>
<dbReference type="PANTHER" id="PTHR46558:SF14">
    <property type="entry name" value="HTH-TYPE TRANSCRIPTIONAL REGULATOR ANSR"/>
    <property type="match status" value="1"/>
</dbReference>
<dbReference type="Gene3D" id="1.10.260.40">
    <property type="entry name" value="lambda repressor-like DNA-binding domains"/>
    <property type="match status" value="1"/>
</dbReference>
<protein>
    <submittedName>
        <fullName evidence="3">Transcriptional regulator</fullName>
    </submittedName>
</protein>
<keyword evidence="4" id="KW-1185">Reference proteome</keyword>
<feature type="domain" description="HTH cro/C1-type" evidence="2">
    <location>
        <begin position="8"/>
        <end position="63"/>
    </location>
</feature>